<name>A0A1B0A424_GLOPL</name>
<dbReference type="AlphaFoldDB" id="A0A1B0A424"/>
<evidence type="ECO:0000313" key="1">
    <source>
        <dbReference type="EnsemblMetazoa" id="GPAI033856-PA"/>
    </source>
</evidence>
<proteinExistence type="predicted"/>
<keyword evidence="2" id="KW-1185">Reference proteome</keyword>
<organism evidence="1 2">
    <name type="scientific">Glossina pallidipes</name>
    <name type="common">Tsetse fly</name>
    <dbReference type="NCBI Taxonomy" id="7398"/>
    <lineage>
        <taxon>Eukaryota</taxon>
        <taxon>Metazoa</taxon>
        <taxon>Ecdysozoa</taxon>
        <taxon>Arthropoda</taxon>
        <taxon>Hexapoda</taxon>
        <taxon>Insecta</taxon>
        <taxon>Pterygota</taxon>
        <taxon>Neoptera</taxon>
        <taxon>Endopterygota</taxon>
        <taxon>Diptera</taxon>
        <taxon>Brachycera</taxon>
        <taxon>Muscomorpha</taxon>
        <taxon>Hippoboscoidea</taxon>
        <taxon>Glossinidae</taxon>
        <taxon>Glossina</taxon>
    </lineage>
</organism>
<dbReference type="Proteomes" id="UP000092445">
    <property type="component" value="Unassembled WGS sequence"/>
</dbReference>
<reference evidence="2" key="1">
    <citation type="submission" date="2014-03" db="EMBL/GenBank/DDBJ databases">
        <authorList>
            <person name="Aksoy S."/>
            <person name="Warren W."/>
            <person name="Wilson R.K."/>
        </authorList>
    </citation>
    <scope>NUCLEOTIDE SEQUENCE [LARGE SCALE GENOMIC DNA]</scope>
    <source>
        <strain evidence="2">IAEA</strain>
    </source>
</reference>
<reference evidence="1" key="2">
    <citation type="submission" date="2020-05" db="UniProtKB">
        <authorList>
            <consortium name="EnsemblMetazoa"/>
        </authorList>
    </citation>
    <scope>IDENTIFICATION</scope>
    <source>
        <strain evidence="1">IAEA</strain>
    </source>
</reference>
<dbReference type="VEuPathDB" id="VectorBase:GPAI033856"/>
<dbReference type="EnsemblMetazoa" id="GPAI033856-RA">
    <property type="protein sequence ID" value="GPAI033856-PA"/>
    <property type="gene ID" value="GPAI033856"/>
</dbReference>
<sequence>MADSDSEPFAFQEYELSSTYYFDEMVLVDRVCFYYIYIYVAVVDYRSILKTKTSTANGKMLIRYQDEIILKQASGNIDCHNTIIPIGSVISVMLLKQTTTSAAVDKANLKQFPVAES</sequence>
<accession>A0A1B0A424</accession>
<evidence type="ECO:0000313" key="2">
    <source>
        <dbReference type="Proteomes" id="UP000092445"/>
    </source>
</evidence>
<protein>
    <submittedName>
        <fullName evidence="1">Uncharacterized protein</fullName>
    </submittedName>
</protein>